<reference evidence="1" key="1">
    <citation type="journal article" date="2023" name="IMA Fungus">
        <title>Comparative genomic study of the Penicillium genus elucidates a diverse pangenome and 15 lateral gene transfer events.</title>
        <authorList>
            <person name="Petersen C."/>
            <person name="Sorensen T."/>
            <person name="Nielsen M.R."/>
            <person name="Sondergaard T.E."/>
            <person name="Sorensen J.L."/>
            <person name="Fitzpatrick D.A."/>
            <person name="Frisvad J.C."/>
            <person name="Nielsen K.L."/>
        </authorList>
    </citation>
    <scope>NUCLEOTIDE SEQUENCE</scope>
    <source>
        <strain evidence="1">IBT 17514</strain>
    </source>
</reference>
<evidence type="ECO:0000313" key="2">
    <source>
        <dbReference type="Proteomes" id="UP001215712"/>
    </source>
</evidence>
<sequence length="180" mass="20172">MGSITKFGNFYATLATCGCLINIDEEELTTRLVYPSLKQFLLGSDAPLKTADNPFLINSDAAHGYMADIIITYLSYDVFERQLARTLVPRVDASTATSTIVQSTVSAFFSSTSIRQLAVKLLKAKTTEVDFNIGSSLSQVRPLCRNHSSHDFYFYHYARAYWHSHIARTANYTAKMKKTC</sequence>
<proteinExistence type="predicted"/>
<comment type="caution">
    <text evidence="1">The sequence shown here is derived from an EMBL/GenBank/DDBJ whole genome shotgun (WGS) entry which is preliminary data.</text>
</comment>
<name>A0AAD6HX01_9EURO</name>
<evidence type="ECO:0000313" key="1">
    <source>
        <dbReference type="EMBL" id="KAJ5740616.1"/>
    </source>
</evidence>
<reference evidence="1" key="2">
    <citation type="submission" date="2023-01" db="EMBL/GenBank/DDBJ databases">
        <authorList>
            <person name="Petersen C."/>
        </authorList>
    </citation>
    <scope>NUCLEOTIDE SEQUENCE</scope>
    <source>
        <strain evidence="1">IBT 17514</strain>
    </source>
</reference>
<dbReference type="Proteomes" id="UP001215712">
    <property type="component" value="Unassembled WGS sequence"/>
</dbReference>
<gene>
    <name evidence="1" type="ORF">N7493_000488</name>
</gene>
<keyword evidence="2" id="KW-1185">Reference proteome</keyword>
<dbReference type="EMBL" id="JAQJAN010000001">
    <property type="protein sequence ID" value="KAJ5740616.1"/>
    <property type="molecule type" value="Genomic_DNA"/>
</dbReference>
<organism evidence="1 2">
    <name type="scientific">Penicillium malachiteum</name>
    <dbReference type="NCBI Taxonomy" id="1324776"/>
    <lineage>
        <taxon>Eukaryota</taxon>
        <taxon>Fungi</taxon>
        <taxon>Dikarya</taxon>
        <taxon>Ascomycota</taxon>
        <taxon>Pezizomycotina</taxon>
        <taxon>Eurotiomycetes</taxon>
        <taxon>Eurotiomycetidae</taxon>
        <taxon>Eurotiales</taxon>
        <taxon>Aspergillaceae</taxon>
        <taxon>Penicillium</taxon>
    </lineage>
</organism>
<accession>A0AAD6HX01</accession>
<protein>
    <submittedName>
        <fullName evidence="1">Uncharacterized protein</fullName>
    </submittedName>
</protein>
<dbReference type="PROSITE" id="PS51257">
    <property type="entry name" value="PROKAR_LIPOPROTEIN"/>
    <property type="match status" value="1"/>
</dbReference>
<dbReference type="AlphaFoldDB" id="A0AAD6HX01"/>